<dbReference type="OrthoDB" id="5985090at2759"/>
<feature type="region of interest" description="Disordered" evidence="1">
    <location>
        <begin position="178"/>
        <end position="208"/>
    </location>
</feature>
<evidence type="ECO:0000259" key="2">
    <source>
        <dbReference type="PROSITE" id="PS50053"/>
    </source>
</evidence>
<sequence length="1065" mass="121802">MTTENELLTVNVVIAATGETLQLFCDEPRSFHDLHVSILKHPTVEAALVPFLEHVPTFQGLPLVHDGDLHFRYTRLLYNGYQVNGKNYLTREKLRQLDAVELLLGTDCVTCRQFFTSERDLLYLQVDYSITFGQLKSKIRRSYPYYMAQYKNWYNSDKFFLVVTFSRTVQSHYCDENFDSDQEEQEEDGDDEDSHSSDDGGTDYDRGKFTIAPDHLPLYRKSIRLGMLIMQPFALSIQTLAGQRFQVGFHEKTKMKHLIQRLREVTGIPRRRISLFHQGQRVNHDSRSVLDHGIPIQGGILYLVDYQSSCKNNSTKPLIGFAIEQTELRAISLQQLKNVTIQIILRCEKEKWTSTSSNQKKEKQRCLLKPEDVTLYDLVQHYIVPITKERKCSYVELIAPGPQKPDWFVSHWWGEPILQFVACLEKHAKDRFPAKRPDQIFYWVCAYANNQHSLDEELYQSTPDESSFFRAMEQSVGTVSILDKDMVVFSRIWCSFEVVVSLRQNEMKTFEDNNDSRYLYDLYTMKDTSDGTRAVGLRDGDCSRGRGFPSFPQALDICIQKAKASVPEDRTMILNYIVGRQQDQAHESPLKQHKAYDEVNAVLRGRFAEATYRLALEQGSVPMEKYRAALAQYPGLVKLWMDFRNCPPFAKEARHFIDSALPQHLHTLSLDLDENVFVKLDDGFANGLSRLVKLASLSLSLRDCWALESLGSLPASLGRCSSVEVLSLDLSNIKVEALDCSWHGSFSQLALLRSFRLRYMHKFHDLTSIRALLEEVGMTTTLKELEFQFRSECDSWVSTPLELSLLRLDQLERLTVHSDNGGDAEPSFMDHLLRLNPRLMTELDIGFPVRGKELSQALAHLVNLSRLKLTYWPTTSPEDSDESVSNLANSLARLNSLKALDLFLRPKREKDILDLCGPMATMSNLTRLKLNVGYDRESLSDDALAEIGAAISQLSKIETFSLTCDWTNLTSLECLLPPVVGLSRLKHFELQMKQCHALSRATILSFAEALSAGLQNGDCVLRLQFSYWMRVEGLARLQKTDLERSYQEFEGTAKDLRLLLASQGN</sequence>
<dbReference type="InterPro" id="IPR029071">
    <property type="entry name" value="Ubiquitin-like_domsf"/>
</dbReference>
<dbReference type="InterPro" id="IPR000626">
    <property type="entry name" value="Ubiquitin-like_dom"/>
</dbReference>
<reference evidence="3" key="1">
    <citation type="submission" date="2020-06" db="EMBL/GenBank/DDBJ databases">
        <authorList>
            <consortium name="Plant Systems Biology data submission"/>
        </authorList>
    </citation>
    <scope>NUCLEOTIDE SEQUENCE</scope>
    <source>
        <strain evidence="3">D6</strain>
    </source>
</reference>
<gene>
    <name evidence="3" type="ORF">SEMRO_669_G184590.1</name>
</gene>
<dbReference type="Gene3D" id="3.10.20.90">
    <property type="entry name" value="Phosphatidylinositol 3-kinase Catalytic Subunit, Chain A, domain 1"/>
    <property type="match status" value="1"/>
</dbReference>
<dbReference type="CDD" id="cd17039">
    <property type="entry name" value="Ubl_ubiquitin_like"/>
    <property type="match status" value="1"/>
</dbReference>
<accession>A0A9N8HI06</accession>
<feature type="domain" description="Ubiquitin-like" evidence="2">
    <location>
        <begin position="233"/>
        <end position="309"/>
    </location>
</feature>
<proteinExistence type="predicted"/>
<dbReference type="Gene3D" id="3.80.10.10">
    <property type="entry name" value="Ribonuclease Inhibitor"/>
    <property type="match status" value="1"/>
</dbReference>
<dbReference type="EMBL" id="CAICTM010000668">
    <property type="protein sequence ID" value="CAB9514706.1"/>
    <property type="molecule type" value="Genomic_DNA"/>
</dbReference>
<dbReference type="SUPFAM" id="SSF54236">
    <property type="entry name" value="Ubiquitin-like"/>
    <property type="match status" value="1"/>
</dbReference>
<keyword evidence="4" id="KW-1185">Reference proteome</keyword>
<dbReference type="InterPro" id="IPR032675">
    <property type="entry name" value="LRR_dom_sf"/>
</dbReference>
<protein>
    <submittedName>
        <fullName evidence="3">Kinesin light chain</fullName>
    </submittedName>
</protein>
<dbReference type="SUPFAM" id="SSF52047">
    <property type="entry name" value="RNI-like"/>
    <property type="match status" value="1"/>
</dbReference>
<dbReference type="PROSITE" id="PS50053">
    <property type="entry name" value="UBIQUITIN_2"/>
    <property type="match status" value="1"/>
</dbReference>
<name>A0A9N8HI06_9STRA</name>
<organism evidence="3 4">
    <name type="scientific">Seminavis robusta</name>
    <dbReference type="NCBI Taxonomy" id="568900"/>
    <lineage>
        <taxon>Eukaryota</taxon>
        <taxon>Sar</taxon>
        <taxon>Stramenopiles</taxon>
        <taxon>Ochrophyta</taxon>
        <taxon>Bacillariophyta</taxon>
        <taxon>Bacillariophyceae</taxon>
        <taxon>Bacillariophycidae</taxon>
        <taxon>Naviculales</taxon>
        <taxon>Naviculaceae</taxon>
        <taxon>Seminavis</taxon>
    </lineage>
</organism>
<dbReference type="AlphaFoldDB" id="A0A9N8HI06"/>
<comment type="caution">
    <text evidence="3">The sequence shown here is derived from an EMBL/GenBank/DDBJ whole genome shotgun (WGS) entry which is preliminary data.</text>
</comment>
<evidence type="ECO:0000256" key="1">
    <source>
        <dbReference type="SAM" id="MobiDB-lite"/>
    </source>
</evidence>
<feature type="compositionally biased region" description="Basic and acidic residues" evidence="1">
    <location>
        <begin position="194"/>
        <end position="208"/>
    </location>
</feature>
<dbReference type="Proteomes" id="UP001153069">
    <property type="component" value="Unassembled WGS sequence"/>
</dbReference>
<evidence type="ECO:0000313" key="3">
    <source>
        <dbReference type="EMBL" id="CAB9514706.1"/>
    </source>
</evidence>
<feature type="compositionally biased region" description="Acidic residues" evidence="1">
    <location>
        <begin position="178"/>
        <end position="193"/>
    </location>
</feature>
<evidence type="ECO:0000313" key="4">
    <source>
        <dbReference type="Proteomes" id="UP001153069"/>
    </source>
</evidence>